<evidence type="ECO:0000256" key="10">
    <source>
        <dbReference type="PROSITE-ProRule" id="PRU10143"/>
    </source>
</evidence>
<dbReference type="PROSITE" id="PS52016">
    <property type="entry name" value="TONB_DEPENDENT_REC_3"/>
    <property type="match status" value="1"/>
</dbReference>
<dbReference type="Gene3D" id="2.170.130.10">
    <property type="entry name" value="TonB-dependent receptor, plug domain"/>
    <property type="match status" value="1"/>
</dbReference>
<dbReference type="InterPro" id="IPR010916">
    <property type="entry name" value="TonB_box_CS"/>
</dbReference>
<dbReference type="SUPFAM" id="SSF56935">
    <property type="entry name" value="Porins"/>
    <property type="match status" value="1"/>
</dbReference>
<dbReference type="InterPro" id="IPR012910">
    <property type="entry name" value="Plug_dom"/>
</dbReference>
<evidence type="ECO:0000256" key="6">
    <source>
        <dbReference type="ARBA" id="ARBA00023077"/>
    </source>
</evidence>
<feature type="signal peptide" evidence="13">
    <location>
        <begin position="1"/>
        <end position="28"/>
    </location>
</feature>
<feature type="compositionally biased region" description="Polar residues" evidence="12">
    <location>
        <begin position="31"/>
        <end position="45"/>
    </location>
</feature>
<organism evidence="16 17">
    <name type="scientific">Rhodanobacter lycopersici</name>
    <dbReference type="NCBI Taxonomy" id="3162487"/>
    <lineage>
        <taxon>Bacteria</taxon>
        <taxon>Pseudomonadati</taxon>
        <taxon>Pseudomonadota</taxon>
        <taxon>Gammaproteobacteria</taxon>
        <taxon>Lysobacterales</taxon>
        <taxon>Rhodanobacteraceae</taxon>
        <taxon>Rhodanobacter</taxon>
    </lineage>
</organism>
<dbReference type="InterPro" id="IPR037066">
    <property type="entry name" value="Plug_dom_sf"/>
</dbReference>
<keyword evidence="4 9" id="KW-0812">Transmembrane</keyword>
<sequence length="832" mass="89923">MSSRLRNLHSLLVALVVLQIPLTASAFADAPQTNTDGTANPNTDGTQKETPKKAKQFNTVIVTGTHVTGRTEADSLSPIDVLSPKDLMATGSSDLGTALSSLLPSLDFPHPAINDGNTAIRPATLRGLSPDQVLVLVDGKRYHITPLINYNSGPGNGSSPVDLATIPISAIDHIEVLRDGASAQYGSDAIAGVINIVLKHGAGPGTNEITVNGGRTSKGDGAQNGAEGSYGYAFGAPGADGRQPGWVRLSLNYQNSMTTNRAYNTDIATTVPGASPAWPYQHYGEPAVVAYQGLLNFGYKFSPSVEAYGYLDASRRNVTSNGIYRSWDGSSNVQSVYPNGYLPQIINHANDINSVIGLRGETEGQWSWDASLNYGRSNLVFDINNSLNVNEYYSLGYSPTYFYAGSYGYTQEVADYSMSKGFKLDFLPYILTFAWGAEFRREQYTINPGELSSYYYDPNAVGPDGSTPSGGSQVWPGIEPVSAGSWSRHNSALYGDLETDLTDRLSVGLAARYEDYSDAGSALAGKISALYHLTDTLALRGTISNGFRAPSLPQEYYTSISSIVYNRQIELGGTYPATSAIARSMGAKPLVPEKSVSYSLGLTWNPDDNFTSTLDVYQIRIGDRILYSGTIPLNDPNSNISSLSYFFNGGTTRTRGVDWTNAYGFDMGNYGRVKLTASANWNTTTFLSINAPYYVSDGQVVTTFGRDAQGQFTDGTPRNKFIFSGDWQYGGFGFHANVTRYGSVSDLLDVDQIGPGNADQTFAPRWLLDVSASYRWNAWTFTVGADNLTNVYPTKNAASNPNELGFLGIPYSPISPFGFSGRYVYGKINYQF</sequence>
<feature type="short sequence motif" description="TonB box" evidence="10">
    <location>
        <begin position="59"/>
        <end position="65"/>
    </location>
</feature>
<evidence type="ECO:0000256" key="2">
    <source>
        <dbReference type="ARBA" id="ARBA00022448"/>
    </source>
</evidence>
<dbReference type="Gene3D" id="2.40.170.20">
    <property type="entry name" value="TonB-dependent receptor, beta-barrel domain"/>
    <property type="match status" value="1"/>
</dbReference>
<evidence type="ECO:0000313" key="16">
    <source>
        <dbReference type="EMBL" id="MEW9572976.1"/>
    </source>
</evidence>
<evidence type="ECO:0000259" key="14">
    <source>
        <dbReference type="Pfam" id="PF00593"/>
    </source>
</evidence>
<protein>
    <submittedName>
        <fullName evidence="16">TonB-dependent receptor plug domain-containing protein</fullName>
    </submittedName>
</protein>
<keyword evidence="17" id="KW-1185">Reference proteome</keyword>
<proteinExistence type="inferred from homology"/>
<dbReference type="PROSITE" id="PS00430">
    <property type="entry name" value="TONB_DEPENDENT_REC_1"/>
    <property type="match status" value="1"/>
</dbReference>
<evidence type="ECO:0000256" key="11">
    <source>
        <dbReference type="RuleBase" id="RU003357"/>
    </source>
</evidence>
<reference evidence="16 17" key="1">
    <citation type="submission" date="2024-06" db="EMBL/GenBank/DDBJ databases">
        <authorList>
            <person name="Woo H."/>
        </authorList>
    </citation>
    <scope>NUCLEOTIDE SEQUENCE [LARGE SCALE GENOMIC DNA]</scope>
    <source>
        <strain evidence="16 17">Si-c</strain>
    </source>
</reference>
<dbReference type="Proteomes" id="UP001556220">
    <property type="component" value="Unassembled WGS sequence"/>
</dbReference>
<dbReference type="Pfam" id="PF07715">
    <property type="entry name" value="Plug"/>
    <property type="match status" value="1"/>
</dbReference>
<keyword evidence="2 9" id="KW-0813">Transport</keyword>
<evidence type="ECO:0000256" key="3">
    <source>
        <dbReference type="ARBA" id="ARBA00022452"/>
    </source>
</evidence>
<evidence type="ECO:0000256" key="7">
    <source>
        <dbReference type="ARBA" id="ARBA00023136"/>
    </source>
</evidence>
<evidence type="ECO:0000256" key="5">
    <source>
        <dbReference type="ARBA" id="ARBA00022729"/>
    </source>
</evidence>
<dbReference type="EMBL" id="JBFOHK010000004">
    <property type="protein sequence ID" value="MEW9572976.1"/>
    <property type="molecule type" value="Genomic_DNA"/>
</dbReference>
<keyword evidence="7 9" id="KW-0472">Membrane</keyword>
<dbReference type="CDD" id="cd01347">
    <property type="entry name" value="ligand_gated_channel"/>
    <property type="match status" value="1"/>
</dbReference>
<feature type="region of interest" description="Disordered" evidence="12">
    <location>
        <begin position="29"/>
        <end position="53"/>
    </location>
</feature>
<dbReference type="InterPro" id="IPR039426">
    <property type="entry name" value="TonB-dep_rcpt-like"/>
</dbReference>
<dbReference type="PANTHER" id="PTHR47234:SF3">
    <property type="entry name" value="SECRETIN_TONB SHORT N-TERMINAL DOMAIN-CONTAINING PROTEIN"/>
    <property type="match status" value="1"/>
</dbReference>
<dbReference type="Pfam" id="PF00593">
    <property type="entry name" value="TonB_dep_Rec_b-barrel"/>
    <property type="match status" value="1"/>
</dbReference>
<gene>
    <name evidence="16" type="ORF">ABQJ54_14560</name>
</gene>
<dbReference type="PANTHER" id="PTHR47234">
    <property type="match status" value="1"/>
</dbReference>
<accession>A0ABV3QIM8</accession>
<name>A0ABV3QIM8_9GAMM</name>
<dbReference type="InterPro" id="IPR000531">
    <property type="entry name" value="Beta-barrel_TonB"/>
</dbReference>
<feature type="domain" description="TonB-dependent receptor plug" evidence="15">
    <location>
        <begin position="73"/>
        <end position="193"/>
    </location>
</feature>
<evidence type="ECO:0000256" key="4">
    <source>
        <dbReference type="ARBA" id="ARBA00022692"/>
    </source>
</evidence>
<keyword evidence="16" id="KW-0675">Receptor</keyword>
<evidence type="ECO:0000256" key="13">
    <source>
        <dbReference type="SAM" id="SignalP"/>
    </source>
</evidence>
<evidence type="ECO:0000256" key="8">
    <source>
        <dbReference type="ARBA" id="ARBA00023237"/>
    </source>
</evidence>
<evidence type="ECO:0000313" key="17">
    <source>
        <dbReference type="Proteomes" id="UP001556220"/>
    </source>
</evidence>
<keyword evidence="3 9" id="KW-1134">Transmembrane beta strand</keyword>
<evidence type="ECO:0000256" key="9">
    <source>
        <dbReference type="PROSITE-ProRule" id="PRU01360"/>
    </source>
</evidence>
<dbReference type="RefSeq" id="WP_367855038.1">
    <property type="nucleotide sequence ID" value="NZ_JBFOHK010000004.1"/>
</dbReference>
<keyword evidence="8 9" id="KW-0998">Cell outer membrane</keyword>
<keyword evidence="5 13" id="KW-0732">Signal</keyword>
<dbReference type="InterPro" id="IPR036942">
    <property type="entry name" value="Beta-barrel_TonB_sf"/>
</dbReference>
<feature type="domain" description="TonB-dependent receptor-like beta-barrel" evidence="14">
    <location>
        <begin position="314"/>
        <end position="788"/>
    </location>
</feature>
<evidence type="ECO:0000256" key="12">
    <source>
        <dbReference type="SAM" id="MobiDB-lite"/>
    </source>
</evidence>
<evidence type="ECO:0000259" key="15">
    <source>
        <dbReference type="Pfam" id="PF07715"/>
    </source>
</evidence>
<keyword evidence="6 10" id="KW-0798">TonB box</keyword>
<feature type="chain" id="PRO_5046514898" evidence="13">
    <location>
        <begin position="29"/>
        <end position="832"/>
    </location>
</feature>
<evidence type="ECO:0000256" key="1">
    <source>
        <dbReference type="ARBA" id="ARBA00004571"/>
    </source>
</evidence>
<comment type="similarity">
    <text evidence="9 11">Belongs to the TonB-dependent receptor family.</text>
</comment>
<comment type="subcellular location">
    <subcellularLocation>
        <location evidence="1 9">Cell outer membrane</location>
        <topology evidence="1 9">Multi-pass membrane protein</topology>
    </subcellularLocation>
</comment>
<comment type="caution">
    <text evidence="16">The sequence shown here is derived from an EMBL/GenBank/DDBJ whole genome shotgun (WGS) entry which is preliminary data.</text>
</comment>